<evidence type="ECO:0000259" key="1">
    <source>
        <dbReference type="Pfam" id="PF13475"/>
    </source>
</evidence>
<proteinExistence type="predicted"/>
<dbReference type="EMBL" id="JALLPJ020001296">
    <property type="protein sequence ID" value="KAL3770991.1"/>
    <property type="molecule type" value="Genomic_DNA"/>
</dbReference>
<dbReference type="AlphaFoldDB" id="A0ABD3N9N4"/>
<evidence type="ECO:0000313" key="3">
    <source>
        <dbReference type="Proteomes" id="UP001530400"/>
    </source>
</evidence>
<name>A0ABD3N9N4_9STRA</name>
<dbReference type="Pfam" id="PF13475">
    <property type="entry name" value="DUF4116"/>
    <property type="match status" value="3"/>
</dbReference>
<feature type="domain" description="DUF4116" evidence="1">
    <location>
        <begin position="89"/>
        <end position="134"/>
    </location>
</feature>
<keyword evidence="3" id="KW-1185">Reference proteome</keyword>
<protein>
    <recommendedName>
        <fullName evidence="1">DUF4116 domain-containing protein</fullName>
    </recommendedName>
</protein>
<dbReference type="InterPro" id="IPR025197">
    <property type="entry name" value="DUF4116"/>
</dbReference>
<sequence>MRISTKHADADDESVNSSSSMLSKFSLTNLTSPTAASKSKKHAILSLKQDGLALSTMNTALQSSRPFVLTAVRQNGLALQYASSKLQDNKTVVKAACMQNGLAVQYASASMRNDVNMALIACRQNGLALQYFNERCANDKDVVLAAVRSNGMALRYASMEMRNDAEVVTAATLRDENAVQFLGSDYTSGKKKLVVSCVHTSTGTMDDNLDSLAEKITRKVMVDASRDWTEERDERKLDVRGDRVLESRTPREKKVGVFDGVKDYIKSSLQKKNNADDAKIRQETTVMKEGQETTVMEEAAAEQIVATQTNDNECKENKFSFFESMGRYIDSTCQTGCEMGEHGCQSVPEPLHCKEEVRRHINNNRQPGHEPRDGDWHCKEVSRQSQDNVSGAVDNIMEARSTENELITSAEKNFNEKAVEDLCVKKIGAYVEESAHVDKVLKAKKNRLP</sequence>
<gene>
    <name evidence="2" type="ORF">ACHAWO_003306</name>
</gene>
<feature type="domain" description="DUF4116" evidence="1">
    <location>
        <begin position="139"/>
        <end position="183"/>
    </location>
</feature>
<accession>A0ABD3N9N4</accession>
<feature type="domain" description="DUF4116" evidence="1">
    <location>
        <begin position="45"/>
        <end position="87"/>
    </location>
</feature>
<evidence type="ECO:0000313" key="2">
    <source>
        <dbReference type="EMBL" id="KAL3770991.1"/>
    </source>
</evidence>
<organism evidence="2 3">
    <name type="scientific">Cyclotella atomus</name>
    <dbReference type="NCBI Taxonomy" id="382360"/>
    <lineage>
        <taxon>Eukaryota</taxon>
        <taxon>Sar</taxon>
        <taxon>Stramenopiles</taxon>
        <taxon>Ochrophyta</taxon>
        <taxon>Bacillariophyta</taxon>
        <taxon>Coscinodiscophyceae</taxon>
        <taxon>Thalassiosirophycidae</taxon>
        <taxon>Stephanodiscales</taxon>
        <taxon>Stephanodiscaceae</taxon>
        <taxon>Cyclotella</taxon>
    </lineage>
</organism>
<comment type="caution">
    <text evidence="2">The sequence shown here is derived from an EMBL/GenBank/DDBJ whole genome shotgun (WGS) entry which is preliminary data.</text>
</comment>
<reference evidence="2 3" key="1">
    <citation type="submission" date="2024-10" db="EMBL/GenBank/DDBJ databases">
        <title>Updated reference genomes for cyclostephanoid diatoms.</title>
        <authorList>
            <person name="Roberts W.R."/>
            <person name="Alverson A.J."/>
        </authorList>
    </citation>
    <scope>NUCLEOTIDE SEQUENCE [LARGE SCALE GENOMIC DNA]</scope>
    <source>
        <strain evidence="2 3">AJA010-31</strain>
    </source>
</reference>
<dbReference type="Proteomes" id="UP001530400">
    <property type="component" value="Unassembled WGS sequence"/>
</dbReference>